<comment type="caution">
    <text evidence="3">The sequence shown here is derived from an EMBL/GenBank/DDBJ whole genome shotgun (WGS) entry which is preliminary data.</text>
</comment>
<accession>A0ABW6WTF5</accession>
<feature type="domain" description="DUF7144" evidence="2">
    <location>
        <begin position="28"/>
        <end position="142"/>
    </location>
</feature>
<evidence type="ECO:0000313" key="3">
    <source>
        <dbReference type="EMBL" id="MFF5296343.1"/>
    </source>
</evidence>
<organism evidence="3 4">
    <name type="scientific">Paractinoplanes globisporus</name>
    <dbReference type="NCBI Taxonomy" id="113565"/>
    <lineage>
        <taxon>Bacteria</taxon>
        <taxon>Bacillati</taxon>
        <taxon>Actinomycetota</taxon>
        <taxon>Actinomycetes</taxon>
        <taxon>Micromonosporales</taxon>
        <taxon>Micromonosporaceae</taxon>
        <taxon>Paractinoplanes</taxon>
    </lineage>
</organism>
<keyword evidence="1" id="KW-1133">Transmembrane helix</keyword>
<evidence type="ECO:0000256" key="1">
    <source>
        <dbReference type="SAM" id="Phobius"/>
    </source>
</evidence>
<dbReference type="EMBL" id="JBIAZU010000008">
    <property type="protein sequence ID" value="MFF5296343.1"/>
    <property type="molecule type" value="Genomic_DNA"/>
</dbReference>
<proteinExistence type="predicted"/>
<keyword evidence="4" id="KW-1185">Reference proteome</keyword>
<dbReference type="Pfam" id="PF23636">
    <property type="entry name" value="DUF7144"/>
    <property type="match status" value="1"/>
</dbReference>
<dbReference type="InterPro" id="IPR055568">
    <property type="entry name" value="DUF7144"/>
</dbReference>
<dbReference type="Proteomes" id="UP001602245">
    <property type="component" value="Unassembled WGS sequence"/>
</dbReference>
<name>A0ABW6WTF5_9ACTN</name>
<evidence type="ECO:0000313" key="4">
    <source>
        <dbReference type="Proteomes" id="UP001602245"/>
    </source>
</evidence>
<feature type="transmembrane region" description="Helical" evidence="1">
    <location>
        <begin position="119"/>
        <end position="138"/>
    </location>
</feature>
<dbReference type="RefSeq" id="WP_020517115.1">
    <property type="nucleotide sequence ID" value="NZ_JBIAZU010000008.1"/>
</dbReference>
<keyword evidence="1" id="KW-0812">Transmembrane</keyword>
<feature type="transmembrane region" description="Helical" evidence="1">
    <location>
        <begin position="23"/>
        <end position="50"/>
    </location>
</feature>
<protein>
    <recommendedName>
        <fullName evidence="2">DUF7144 domain-containing protein</fullName>
    </recommendedName>
</protein>
<sequence>MSTQGSHATGGSSPQATEPEPTAWVGVIVFGGLMLFLLGVFHLIQGIVALTKDTFYIARVGDLVVAKDYTAWGWLHIALGVLALAAGIGVFTGALWARVAGVVVALVSALSSMLFMPAYPVWGIIMITFDVVVIYALVAHGREVRGAKLY</sequence>
<gene>
    <name evidence="3" type="ORF">ACFY35_43485</name>
</gene>
<reference evidence="3 4" key="1">
    <citation type="submission" date="2024-10" db="EMBL/GenBank/DDBJ databases">
        <title>The Natural Products Discovery Center: Release of the First 8490 Sequenced Strains for Exploring Actinobacteria Biosynthetic Diversity.</title>
        <authorList>
            <person name="Kalkreuter E."/>
            <person name="Kautsar S.A."/>
            <person name="Yang D."/>
            <person name="Bader C.D."/>
            <person name="Teijaro C.N."/>
            <person name="Fluegel L."/>
            <person name="Davis C.M."/>
            <person name="Simpson J.R."/>
            <person name="Lauterbach L."/>
            <person name="Steele A.D."/>
            <person name="Gui C."/>
            <person name="Meng S."/>
            <person name="Li G."/>
            <person name="Viehrig K."/>
            <person name="Ye F."/>
            <person name="Su P."/>
            <person name="Kiefer A.F."/>
            <person name="Nichols A."/>
            <person name="Cepeda A.J."/>
            <person name="Yan W."/>
            <person name="Fan B."/>
            <person name="Jiang Y."/>
            <person name="Adhikari A."/>
            <person name="Zheng C.-J."/>
            <person name="Schuster L."/>
            <person name="Cowan T.M."/>
            <person name="Smanski M.J."/>
            <person name="Chevrette M.G."/>
            <person name="De Carvalho L.P.S."/>
            <person name="Shen B."/>
        </authorList>
    </citation>
    <scope>NUCLEOTIDE SEQUENCE [LARGE SCALE GENOMIC DNA]</scope>
    <source>
        <strain evidence="3 4">NPDC000087</strain>
    </source>
</reference>
<feature type="transmembrane region" description="Helical" evidence="1">
    <location>
        <begin position="71"/>
        <end position="99"/>
    </location>
</feature>
<keyword evidence="1" id="KW-0472">Membrane</keyword>
<evidence type="ECO:0000259" key="2">
    <source>
        <dbReference type="Pfam" id="PF23636"/>
    </source>
</evidence>